<evidence type="ECO:0000313" key="2">
    <source>
        <dbReference type="Proteomes" id="UP000290289"/>
    </source>
</evidence>
<sequence length="81" mass="8849">MVGTVVVAEAAGVVPNEVSPLDIFAAQVNRIPRNVLVTTGAIILAIIPYEDVWNYVSDTATRYETMVRRAMRNFTPGSSPR</sequence>
<dbReference type="Proteomes" id="UP000290289">
    <property type="component" value="Chromosome 10"/>
</dbReference>
<gene>
    <name evidence="1" type="ORF">DVH24_022155</name>
</gene>
<accession>A0A498IYT1</accession>
<dbReference type="EMBL" id="RDQH01000336">
    <property type="protein sequence ID" value="RXH86882.1"/>
    <property type="molecule type" value="Genomic_DNA"/>
</dbReference>
<proteinExistence type="predicted"/>
<protein>
    <submittedName>
        <fullName evidence="1">Uncharacterized protein</fullName>
    </submittedName>
</protein>
<reference evidence="1 2" key="1">
    <citation type="submission" date="2018-10" db="EMBL/GenBank/DDBJ databases">
        <title>A high-quality apple genome assembly.</title>
        <authorList>
            <person name="Hu J."/>
        </authorList>
    </citation>
    <scope>NUCLEOTIDE SEQUENCE [LARGE SCALE GENOMIC DNA]</scope>
    <source>
        <strain evidence="2">cv. HFTH1</strain>
        <tissue evidence="1">Young leaf</tissue>
    </source>
</reference>
<evidence type="ECO:0000313" key="1">
    <source>
        <dbReference type="EMBL" id="RXH86882.1"/>
    </source>
</evidence>
<comment type="caution">
    <text evidence="1">The sequence shown here is derived from an EMBL/GenBank/DDBJ whole genome shotgun (WGS) entry which is preliminary data.</text>
</comment>
<dbReference type="AlphaFoldDB" id="A0A498IYT1"/>
<keyword evidence="2" id="KW-1185">Reference proteome</keyword>
<name>A0A498IYT1_MALDO</name>
<organism evidence="1 2">
    <name type="scientific">Malus domestica</name>
    <name type="common">Apple</name>
    <name type="synonym">Pyrus malus</name>
    <dbReference type="NCBI Taxonomy" id="3750"/>
    <lineage>
        <taxon>Eukaryota</taxon>
        <taxon>Viridiplantae</taxon>
        <taxon>Streptophyta</taxon>
        <taxon>Embryophyta</taxon>
        <taxon>Tracheophyta</taxon>
        <taxon>Spermatophyta</taxon>
        <taxon>Magnoliopsida</taxon>
        <taxon>eudicotyledons</taxon>
        <taxon>Gunneridae</taxon>
        <taxon>Pentapetalae</taxon>
        <taxon>rosids</taxon>
        <taxon>fabids</taxon>
        <taxon>Rosales</taxon>
        <taxon>Rosaceae</taxon>
        <taxon>Amygdaloideae</taxon>
        <taxon>Maleae</taxon>
        <taxon>Malus</taxon>
    </lineage>
</organism>